<evidence type="ECO:0000313" key="3">
    <source>
        <dbReference type="Proteomes" id="UP000250321"/>
    </source>
</evidence>
<feature type="compositionally biased region" description="Basic residues" evidence="1">
    <location>
        <begin position="40"/>
        <end position="52"/>
    </location>
</feature>
<reference evidence="2 3" key="1">
    <citation type="submission" date="2018-02" db="EMBL/GenBank/DDBJ databases">
        <title>Draft genome of wild Prunus yedoensis var. nudiflora.</title>
        <authorList>
            <person name="Baek S."/>
            <person name="Kim J.-H."/>
            <person name="Choi K."/>
            <person name="Kim G.-B."/>
            <person name="Cho A."/>
            <person name="Jang H."/>
            <person name="Shin C.-H."/>
            <person name="Yu H.-J."/>
            <person name="Mun J.-H."/>
        </authorList>
    </citation>
    <scope>NUCLEOTIDE SEQUENCE [LARGE SCALE GENOMIC DNA]</scope>
    <source>
        <strain evidence="3">cv. Jeju island</strain>
        <tissue evidence="2">Leaf</tissue>
    </source>
</reference>
<protein>
    <submittedName>
        <fullName evidence="2">Uncharacterized protein</fullName>
    </submittedName>
</protein>
<proteinExistence type="predicted"/>
<sequence length="120" mass="13654">MSHRMKHAFGKKRCGSLRRTKTIHHKDKAVEGGVDGVRTQSKRHSMMLRSGRRLANAADFEDEDNDGSDSEDSEYMIPKNFSEDEDADEDDGAAPDWPTDVEWDSEDSECKDYARVQLCN</sequence>
<feature type="compositionally biased region" description="Basic residues" evidence="1">
    <location>
        <begin position="1"/>
        <end position="27"/>
    </location>
</feature>
<name>A0A314UW63_PRUYE</name>
<feature type="compositionally biased region" description="Acidic residues" evidence="1">
    <location>
        <begin position="59"/>
        <end position="74"/>
    </location>
</feature>
<organism evidence="2 3">
    <name type="scientific">Prunus yedoensis var. nudiflora</name>
    <dbReference type="NCBI Taxonomy" id="2094558"/>
    <lineage>
        <taxon>Eukaryota</taxon>
        <taxon>Viridiplantae</taxon>
        <taxon>Streptophyta</taxon>
        <taxon>Embryophyta</taxon>
        <taxon>Tracheophyta</taxon>
        <taxon>Spermatophyta</taxon>
        <taxon>Magnoliopsida</taxon>
        <taxon>eudicotyledons</taxon>
        <taxon>Gunneridae</taxon>
        <taxon>Pentapetalae</taxon>
        <taxon>rosids</taxon>
        <taxon>fabids</taxon>
        <taxon>Rosales</taxon>
        <taxon>Rosaceae</taxon>
        <taxon>Amygdaloideae</taxon>
        <taxon>Amygdaleae</taxon>
        <taxon>Prunus</taxon>
    </lineage>
</organism>
<evidence type="ECO:0000256" key="1">
    <source>
        <dbReference type="SAM" id="MobiDB-lite"/>
    </source>
</evidence>
<dbReference type="Proteomes" id="UP000250321">
    <property type="component" value="Unassembled WGS sequence"/>
</dbReference>
<dbReference type="AlphaFoldDB" id="A0A314UW63"/>
<evidence type="ECO:0000313" key="2">
    <source>
        <dbReference type="EMBL" id="PQM40774.1"/>
    </source>
</evidence>
<comment type="caution">
    <text evidence="2">The sequence shown here is derived from an EMBL/GenBank/DDBJ whole genome shotgun (WGS) entry which is preliminary data.</text>
</comment>
<accession>A0A314UW63</accession>
<gene>
    <name evidence="2" type="ORF">Pyn_12227</name>
</gene>
<feature type="region of interest" description="Disordered" evidence="1">
    <location>
        <begin position="1"/>
        <end position="108"/>
    </location>
</feature>
<feature type="compositionally biased region" description="Acidic residues" evidence="1">
    <location>
        <begin position="83"/>
        <end position="107"/>
    </location>
</feature>
<dbReference type="EMBL" id="PJQY01003032">
    <property type="protein sequence ID" value="PQM40774.1"/>
    <property type="molecule type" value="Genomic_DNA"/>
</dbReference>
<keyword evidence="3" id="KW-1185">Reference proteome</keyword>